<dbReference type="Pfam" id="PF13855">
    <property type="entry name" value="LRR_8"/>
    <property type="match status" value="1"/>
</dbReference>
<comment type="caution">
    <text evidence="18">The sequence shown here is derived from an EMBL/GenBank/DDBJ whole genome shotgun (WGS) entry which is preliminary data.</text>
</comment>
<evidence type="ECO:0000256" key="16">
    <source>
        <dbReference type="SAM" id="Phobius"/>
    </source>
</evidence>
<dbReference type="InterPro" id="IPR019544">
    <property type="entry name" value="Tetratricopeptide_SHNi-TPR_dom"/>
</dbReference>
<keyword evidence="16" id="KW-1133">Transmembrane helix</keyword>
<keyword evidence="11" id="KW-0234">DNA repair</keyword>
<keyword evidence="12" id="KW-0539">Nucleus</keyword>
<evidence type="ECO:0000256" key="11">
    <source>
        <dbReference type="ARBA" id="ARBA00023204"/>
    </source>
</evidence>
<keyword evidence="9 13" id="KW-0802">TPR repeat</keyword>
<keyword evidence="14" id="KW-0175">Coiled coil</keyword>
<evidence type="ECO:0000256" key="6">
    <source>
        <dbReference type="ARBA" id="ARBA00022614"/>
    </source>
</evidence>
<dbReference type="SUPFAM" id="SSF48452">
    <property type="entry name" value="TPR-like"/>
    <property type="match status" value="1"/>
</dbReference>
<dbReference type="InterPro" id="IPR003591">
    <property type="entry name" value="Leu-rich_rpt_typical-subtyp"/>
</dbReference>
<keyword evidence="10" id="KW-0156">Chromatin regulator</keyword>
<organism evidence="18 19">
    <name type="scientific">Tenebrio molitor</name>
    <name type="common">Yellow mealworm beetle</name>
    <dbReference type="NCBI Taxonomy" id="7067"/>
    <lineage>
        <taxon>Eukaryota</taxon>
        <taxon>Metazoa</taxon>
        <taxon>Ecdysozoa</taxon>
        <taxon>Arthropoda</taxon>
        <taxon>Hexapoda</taxon>
        <taxon>Insecta</taxon>
        <taxon>Pterygota</taxon>
        <taxon>Neoptera</taxon>
        <taxon>Endopterygota</taxon>
        <taxon>Coleoptera</taxon>
        <taxon>Polyphaga</taxon>
        <taxon>Cucujiformia</taxon>
        <taxon>Tenebrionidae</taxon>
        <taxon>Tenebrio</taxon>
    </lineage>
</organism>
<dbReference type="GO" id="GO:0042393">
    <property type="term" value="F:histone binding"/>
    <property type="evidence" value="ECO:0007669"/>
    <property type="project" value="TreeGrafter"/>
</dbReference>
<feature type="coiled-coil region" evidence="14">
    <location>
        <begin position="248"/>
        <end position="290"/>
    </location>
</feature>
<evidence type="ECO:0000256" key="9">
    <source>
        <dbReference type="ARBA" id="ARBA00022803"/>
    </source>
</evidence>
<evidence type="ECO:0000313" key="19">
    <source>
        <dbReference type="Proteomes" id="UP000719412"/>
    </source>
</evidence>
<comment type="similarity">
    <text evidence="4">Belongs to the Tonsoku family.</text>
</comment>
<dbReference type="GO" id="GO:0034080">
    <property type="term" value="P:CENP-A containing chromatin assembly"/>
    <property type="evidence" value="ECO:0007669"/>
    <property type="project" value="TreeGrafter"/>
</dbReference>
<dbReference type="AlphaFoldDB" id="A0A8J6H3D8"/>
<protein>
    <recommendedName>
        <fullName evidence="17">Tetratricopeptide SHNi-TPR domain-containing protein</fullName>
    </recommendedName>
</protein>
<evidence type="ECO:0000256" key="12">
    <source>
        <dbReference type="ARBA" id="ARBA00023242"/>
    </source>
</evidence>
<dbReference type="GO" id="GO:0005694">
    <property type="term" value="C:chromosome"/>
    <property type="evidence" value="ECO:0007669"/>
    <property type="project" value="UniProtKB-SubCell"/>
</dbReference>
<dbReference type="GO" id="GO:0005654">
    <property type="term" value="C:nucleoplasm"/>
    <property type="evidence" value="ECO:0007669"/>
    <property type="project" value="TreeGrafter"/>
</dbReference>
<dbReference type="Gene3D" id="3.80.10.10">
    <property type="entry name" value="Ribonuclease Inhibitor"/>
    <property type="match status" value="1"/>
</dbReference>
<keyword evidence="7" id="KW-0677">Repeat</keyword>
<dbReference type="PANTHER" id="PTHR15081:SF1">
    <property type="entry name" value="NUCLEAR AUTOANTIGENIC SPERM PROTEIN"/>
    <property type="match status" value="1"/>
</dbReference>
<keyword evidence="19" id="KW-1185">Reference proteome</keyword>
<dbReference type="EMBL" id="JABDTM020027062">
    <property type="protein sequence ID" value="KAH0811060.1"/>
    <property type="molecule type" value="Genomic_DNA"/>
</dbReference>
<accession>A0A8J6H3D8</accession>
<dbReference type="Gene3D" id="1.25.40.10">
    <property type="entry name" value="Tetratricopeptide repeat domain"/>
    <property type="match status" value="1"/>
</dbReference>
<keyword evidence="5" id="KW-0158">Chromosome</keyword>
<keyword evidence="8" id="KW-0227">DNA damage</keyword>
<evidence type="ECO:0000256" key="5">
    <source>
        <dbReference type="ARBA" id="ARBA00022454"/>
    </source>
</evidence>
<evidence type="ECO:0000256" key="10">
    <source>
        <dbReference type="ARBA" id="ARBA00022853"/>
    </source>
</evidence>
<comment type="similarity">
    <text evidence="3">Belongs to the NASP family.</text>
</comment>
<dbReference type="Pfam" id="PF10516">
    <property type="entry name" value="SHNi-TPR"/>
    <property type="match status" value="1"/>
</dbReference>
<feature type="region of interest" description="Disordered" evidence="15">
    <location>
        <begin position="75"/>
        <end position="150"/>
    </location>
</feature>
<keyword evidence="16" id="KW-0472">Membrane</keyword>
<feature type="repeat" description="TPR" evidence="13">
    <location>
        <begin position="221"/>
        <end position="254"/>
    </location>
</feature>
<dbReference type="GO" id="GO:0006335">
    <property type="term" value="P:DNA replication-dependent chromatin assembly"/>
    <property type="evidence" value="ECO:0007669"/>
    <property type="project" value="TreeGrafter"/>
</dbReference>
<feature type="domain" description="Tetratricopeptide SHNi-TPR" evidence="17">
    <location>
        <begin position="179"/>
        <end position="212"/>
    </location>
</feature>
<dbReference type="InterPro" id="IPR051730">
    <property type="entry name" value="NASP-like"/>
</dbReference>
<name>A0A8J6H3D8_TENMO</name>
<gene>
    <name evidence="18" type="ORF">GEV33_011727</name>
</gene>
<evidence type="ECO:0000256" key="13">
    <source>
        <dbReference type="PROSITE-ProRule" id="PRU00339"/>
    </source>
</evidence>
<dbReference type="GO" id="GO:0006281">
    <property type="term" value="P:DNA repair"/>
    <property type="evidence" value="ECO:0007669"/>
    <property type="project" value="UniProtKB-KW"/>
</dbReference>
<sequence length="837" mass="93683">MADVALDPQNSNSKELFGQGMRAYVLQDYDTAVRAFSKASELLAAEHGSDTHDSLGDVYLYYGKSLLELSRKESGPLGEGVLKNVEEESETEDIEESDGEESKGKEEVNGDNKTEEAKPPEESSSDDKPANPEEPSSTEKKEGGESEEELTDLQVAWEVLELAKRIFVSRGADGKKNLAETLIVLGEISLESGNFSSAIEDIVEGLEIQKMLFGCDSRTIAETFYKLGGAYSTNAQIDEAIESFCASYEYLTNKLKSLEKENKEADAEEIEELKDLIPEVQEKISDMKNLKIEVAKKVASAVDEAEPKTNGAAEASSSKQANDISHLSNVDEKDISKRSYTGKDKVSPVTLLLKAVWEAEYSPEKIHKITEINGENSSYFCLSIAKLWRQFCSHPFLCISDFYTIILGLLGVAFSVFDIAMILRCGPTLPGYLLKSRGDFGKVIEPTMERDLKLIALLVSFEYYFFLIVGVLSKNPVFFLPFLVLYAFIIVMEIATLFLRLFTDGFSFNKSSLFTSMLTLVFQQIKTQTAELPQLQNSNREISHLMTERKPAEEQWTVLKDASVAHMGDQEIGMLPNEKSTIARSSVCHPGSAILKSLLLSCCLLRVEMKCLSLLAVLLFYVGSTHAQCKLKVEPGFPNRTVCTVETLEEDDPLKFKKQKNPDYLYVDVSYGEIPKDAFAKLKSRRELWFLGENITYVQPGAFANLTDLDNLAITNTLITNISANSFVGVPNLKILSLIKNRIEYVEDGAFNDLNKLQQLLLNENKLKRINETTFRGLEGIQALYLDDNPIEYIHVNALRRMANLTRLVISFVKDKNVDERALDFLDSSRKIVHYIN</sequence>
<evidence type="ECO:0000259" key="17">
    <source>
        <dbReference type="Pfam" id="PF10516"/>
    </source>
</evidence>
<evidence type="ECO:0000313" key="18">
    <source>
        <dbReference type="EMBL" id="KAH0811060.1"/>
    </source>
</evidence>
<reference evidence="18" key="2">
    <citation type="submission" date="2021-08" db="EMBL/GenBank/DDBJ databases">
        <authorList>
            <person name="Eriksson T."/>
        </authorList>
    </citation>
    <scope>NUCLEOTIDE SEQUENCE</scope>
    <source>
        <strain evidence="18">Stoneville</strain>
        <tissue evidence="18">Whole head</tissue>
    </source>
</reference>
<evidence type="ECO:0000256" key="3">
    <source>
        <dbReference type="ARBA" id="ARBA00008402"/>
    </source>
</evidence>
<reference evidence="18" key="1">
    <citation type="journal article" date="2020" name="J Insects Food Feed">
        <title>The yellow mealworm (Tenebrio molitor) genome: a resource for the emerging insects as food and feed industry.</title>
        <authorList>
            <person name="Eriksson T."/>
            <person name="Andere A."/>
            <person name="Kelstrup H."/>
            <person name="Emery V."/>
            <person name="Picard C."/>
        </authorList>
    </citation>
    <scope>NUCLEOTIDE SEQUENCE</scope>
    <source>
        <strain evidence="18">Stoneville</strain>
        <tissue evidence="18">Whole head</tissue>
    </source>
</reference>
<feature type="transmembrane region" description="Helical" evidence="16">
    <location>
        <begin position="454"/>
        <end position="472"/>
    </location>
</feature>
<dbReference type="Proteomes" id="UP000719412">
    <property type="component" value="Unassembled WGS sequence"/>
</dbReference>
<dbReference type="InterPro" id="IPR032675">
    <property type="entry name" value="LRR_dom_sf"/>
</dbReference>
<feature type="transmembrane region" description="Helical" evidence="16">
    <location>
        <begin position="402"/>
        <end position="423"/>
    </location>
</feature>
<dbReference type="SMART" id="SM00028">
    <property type="entry name" value="TPR"/>
    <property type="match status" value="3"/>
</dbReference>
<evidence type="ECO:0000256" key="15">
    <source>
        <dbReference type="SAM" id="MobiDB-lite"/>
    </source>
</evidence>
<feature type="compositionally biased region" description="Basic and acidic residues" evidence="15">
    <location>
        <begin position="100"/>
        <end position="144"/>
    </location>
</feature>
<evidence type="ECO:0000256" key="1">
    <source>
        <dbReference type="ARBA" id="ARBA00004123"/>
    </source>
</evidence>
<evidence type="ECO:0000256" key="7">
    <source>
        <dbReference type="ARBA" id="ARBA00022737"/>
    </source>
</evidence>
<evidence type="ECO:0000256" key="14">
    <source>
        <dbReference type="SAM" id="Coils"/>
    </source>
</evidence>
<evidence type="ECO:0000256" key="4">
    <source>
        <dbReference type="ARBA" id="ARBA00010999"/>
    </source>
</evidence>
<comment type="subcellular location">
    <subcellularLocation>
        <location evidence="2">Chromosome</location>
    </subcellularLocation>
    <subcellularLocation>
        <location evidence="1">Nucleus</location>
    </subcellularLocation>
</comment>
<feature type="compositionally biased region" description="Acidic residues" evidence="15">
    <location>
        <begin position="87"/>
        <end position="99"/>
    </location>
</feature>
<dbReference type="SMART" id="SM00369">
    <property type="entry name" value="LRR_TYP"/>
    <property type="match status" value="4"/>
</dbReference>
<dbReference type="InterPro" id="IPR019734">
    <property type="entry name" value="TPR_rpt"/>
</dbReference>
<proteinExistence type="inferred from homology"/>
<dbReference type="InterPro" id="IPR011990">
    <property type="entry name" value="TPR-like_helical_dom_sf"/>
</dbReference>
<dbReference type="InterPro" id="IPR001611">
    <property type="entry name" value="Leu-rich_rpt"/>
</dbReference>
<feature type="transmembrane region" description="Helical" evidence="16">
    <location>
        <begin position="478"/>
        <end position="502"/>
    </location>
</feature>
<dbReference type="PANTHER" id="PTHR15081">
    <property type="entry name" value="NUCLEAR AUTOANTIGENIC SPERM PROTEIN NASP -RELATED"/>
    <property type="match status" value="1"/>
</dbReference>
<dbReference type="SUPFAM" id="SSF52058">
    <property type="entry name" value="L domain-like"/>
    <property type="match status" value="1"/>
</dbReference>
<evidence type="ECO:0000256" key="2">
    <source>
        <dbReference type="ARBA" id="ARBA00004286"/>
    </source>
</evidence>
<keyword evidence="6" id="KW-0433">Leucine-rich repeat</keyword>
<dbReference type="PROSITE" id="PS50005">
    <property type="entry name" value="TPR"/>
    <property type="match status" value="1"/>
</dbReference>
<keyword evidence="16" id="KW-0812">Transmembrane</keyword>
<evidence type="ECO:0000256" key="8">
    <source>
        <dbReference type="ARBA" id="ARBA00022763"/>
    </source>
</evidence>